<gene>
    <name evidence="2" type="ORF">K340107D12_55010</name>
</gene>
<comment type="caution">
    <text evidence="2">The sequence shown here is derived from an EMBL/GenBank/DDBJ whole genome shotgun (WGS) entry which is preliminary data.</text>
</comment>
<sequence length="259" mass="28924">MKKSEIESGLRQCFSENTVPDAVRGGREKLILTARQTYRTAVREKRISFWQFVLYQIKFTGRSIWGTQIAVLAAIYLTLYITVNGDFAYLWNRRLPVLLCFSSVFLLLPALPAIVRSLRYGMAEVEQASRFSSIHLLTARLVIISAGDILMLAVLTAGIVLGMGQSLGAVVLYLLVPFFLLGSIYITIALHVDVQHVLKICLAVGMGAALLFWLLFQYHYGFYEHSFQTGWAAVCAAAVICDIIQLRRAERKGAAEVLL</sequence>
<dbReference type="EMBL" id="BAABZQ010000001">
    <property type="protein sequence ID" value="GAA6502685.1"/>
    <property type="molecule type" value="Genomic_DNA"/>
</dbReference>
<evidence type="ECO:0000256" key="1">
    <source>
        <dbReference type="SAM" id="Phobius"/>
    </source>
</evidence>
<evidence type="ECO:0008006" key="4">
    <source>
        <dbReference type="Google" id="ProtNLM"/>
    </source>
</evidence>
<reference evidence="2 3" key="1">
    <citation type="submission" date="2024-04" db="EMBL/GenBank/DDBJ databases">
        <title>Defined microbial consortia suppress multidrug-resistant proinflammatory Enterobacteriaceae via ecological control.</title>
        <authorList>
            <person name="Furuichi M."/>
            <person name="Kawaguchi T."/>
            <person name="Pust M."/>
            <person name="Yasuma K."/>
            <person name="Plichta D."/>
            <person name="Hasegawa N."/>
            <person name="Ohya T."/>
            <person name="Bhattarai S."/>
            <person name="Sasajima S."/>
            <person name="Aoto Y."/>
            <person name="Tuganbaev T."/>
            <person name="Yaginuma M."/>
            <person name="Ueda M."/>
            <person name="Okahashi N."/>
            <person name="Amafuji K."/>
            <person name="Kiridooshi Y."/>
            <person name="Sugita K."/>
            <person name="Strazar M."/>
            <person name="Skelly A."/>
            <person name="Suda W."/>
            <person name="Hattori M."/>
            <person name="Nakamoto N."/>
            <person name="Caballero S."/>
            <person name="Norman J."/>
            <person name="Olle B."/>
            <person name="Tanoue T."/>
            <person name="Arita M."/>
            <person name="Bucci V."/>
            <person name="Atarashi K."/>
            <person name="Xavier R."/>
            <person name="Honda K."/>
        </authorList>
    </citation>
    <scope>NUCLEOTIDE SEQUENCE [LARGE SCALE GENOMIC DNA]</scope>
    <source>
        <strain evidence="3">k34-0107-D12</strain>
    </source>
</reference>
<protein>
    <recommendedName>
        <fullName evidence="4">ABC-2 family transporter protein</fullName>
    </recommendedName>
</protein>
<feature type="transmembrane region" description="Helical" evidence="1">
    <location>
        <begin position="228"/>
        <end position="246"/>
    </location>
</feature>
<feature type="transmembrane region" description="Helical" evidence="1">
    <location>
        <begin position="95"/>
        <end position="115"/>
    </location>
</feature>
<name>A0ABQ0C1P8_9FIRM</name>
<dbReference type="Proteomes" id="UP001600941">
    <property type="component" value="Unassembled WGS sequence"/>
</dbReference>
<organism evidence="2 3">
    <name type="scientific">Blautia parvula</name>
    <dbReference type="NCBI Taxonomy" id="2877527"/>
    <lineage>
        <taxon>Bacteria</taxon>
        <taxon>Bacillati</taxon>
        <taxon>Bacillota</taxon>
        <taxon>Clostridia</taxon>
        <taxon>Lachnospirales</taxon>
        <taxon>Lachnospiraceae</taxon>
        <taxon>Blautia</taxon>
    </lineage>
</organism>
<feature type="transmembrane region" description="Helical" evidence="1">
    <location>
        <begin position="197"/>
        <end position="216"/>
    </location>
</feature>
<keyword evidence="1" id="KW-0812">Transmembrane</keyword>
<evidence type="ECO:0000313" key="2">
    <source>
        <dbReference type="EMBL" id="GAA6502685.1"/>
    </source>
</evidence>
<evidence type="ECO:0000313" key="3">
    <source>
        <dbReference type="Proteomes" id="UP001600941"/>
    </source>
</evidence>
<feature type="transmembrane region" description="Helical" evidence="1">
    <location>
        <begin position="136"/>
        <end position="161"/>
    </location>
</feature>
<keyword evidence="1" id="KW-1133">Transmembrane helix</keyword>
<proteinExistence type="predicted"/>
<accession>A0ABQ0C1P8</accession>
<keyword evidence="3" id="KW-1185">Reference proteome</keyword>
<dbReference type="RefSeq" id="WP_227209968.1">
    <property type="nucleotide sequence ID" value="NZ_BAABZQ010000001.1"/>
</dbReference>
<feature type="transmembrane region" description="Helical" evidence="1">
    <location>
        <begin position="64"/>
        <end position="83"/>
    </location>
</feature>
<keyword evidence="1" id="KW-0472">Membrane</keyword>
<feature type="transmembrane region" description="Helical" evidence="1">
    <location>
        <begin position="167"/>
        <end position="190"/>
    </location>
</feature>